<feature type="non-terminal residue" evidence="1">
    <location>
        <position position="291"/>
    </location>
</feature>
<evidence type="ECO:0000313" key="2">
    <source>
        <dbReference type="Proteomes" id="UP001145114"/>
    </source>
</evidence>
<sequence length="291" mass="33228">MRCSSSQWYPEITHHAPNVPYILVGTKLDLREDRDTIEKLTLKGLQPIQYPSGVQLAKDIEAVGYLECSALTQKGLKNVFDQAIRAVLTPRNPHKKNKKQELEAARKAGNAPAEVDEEGREINPHIPQFMAQAPWYMDTGQPSLKHQRKLKTQTVHRIGEGNLRKGLVEARTNQSVIDHHHRQPQGPAPKRFRKGACENCGALTHKKKDCLERPRKKGAQWTKRDIKPDEVIAEEKIGYDAKRDYWDTYDPSNHIKIIKEWELIEEARKKNKASELDRALASGSTVDIEKQ</sequence>
<keyword evidence="2" id="KW-1185">Reference proteome</keyword>
<name>A0ACC1HP48_9FUNG</name>
<gene>
    <name evidence="1" type="primary">SLU7_2</name>
    <name evidence="1" type="ORF">EV182_004379</name>
</gene>
<comment type="caution">
    <text evidence="1">The sequence shown here is derived from an EMBL/GenBank/DDBJ whole genome shotgun (WGS) entry which is preliminary data.</text>
</comment>
<reference evidence="1" key="1">
    <citation type="submission" date="2022-06" db="EMBL/GenBank/DDBJ databases">
        <title>Phylogenomic reconstructions and comparative analyses of Kickxellomycotina fungi.</title>
        <authorList>
            <person name="Reynolds N.K."/>
            <person name="Stajich J.E."/>
            <person name="Barry K."/>
            <person name="Grigoriev I.V."/>
            <person name="Crous P."/>
            <person name="Smith M.E."/>
        </authorList>
    </citation>
    <scope>NUCLEOTIDE SEQUENCE</scope>
    <source>
        <strain evidence="1">RSA 2271</strain>
    </source>
</reference>
<dbReference type="EMBL" id="JAMZIH010001332">
    <property type="protein sequence ID" value="KAJ1678284.1"/>
    <property type="molecule type" value="Genomic_DNA"/>
</dbReference>
<protein>
    <submittedName>
        <fullName evidence="1">mRNA splicing protein</fullName>
    </submittedName>
</protein>
<proteinExistence type="predicted"/>
<organism evidence="1 2">
    <name type="scientific">Spiromyces aspiralis</name>
    <dbReference type="NCBI Taxonomy" id="68401"/>
    <lineage>
        <taxon>Eukaryota</taxon>
        <taxon>Fungi</taxon>
        <taxon>Fungi incertae sedis</taxon>
        <taxon>Zoopagomycota</taxon>
        <taxon>Kickxellomycotina</taxon>
        <taxon>Kickxellomycetes</taxon>
        <taxon>Kickxellales</taxon>
        <taxon>Kickxellaceae</taxon>
        <taxon>Spiromyces</taxon>
    </lineage>
</organism>
<dbReference type="Proteomes" id="UP001145114">
    <property type="component" value="Unassembled WGS sequence"/>
</dbReference>
<accession>A0ACC1HP48</accession>
<evidence type="ECO:0000313" key="1">
    <source>
        <dbReference type="EMBL" id="KAJ1678284.1"/>
    </source>
</evidence>